<dbReference type="PANTHER" id="PTHR33571:SF14">
    <property type="entry name" value="PROTEIN ADENYLYLTRANSFERASE MJ0435-RELATED"/>
    <property type="match status" value="1"/>
</dbReference>
<accession>A0ABT8MCM8</accession>
<organism evidence="14 15">
    <name type="scientific">Methanoculleus frigidifontis</name>
    <dbReference type="NCBI Taxonomy" id="2584085"/>
    <lineage>
        <taxon>Archaea</taxon>
        <taxon>Methanobacteriati</taxon>
        <taxon>Methanobacteriota</taxon>
        <taxon>Stenosarchaea group</taxon>
        <taxon>Methanomicrobia</taxon>
        <taxon>Methanomicrobiales</taxon>
        <taxon>Methanomicrobiaceae</taxon>
        <taxon>Methanoculleus</taxon>
    </lineage>
</organism>
<evidence type="ECO:0000256" key="5">
    <source>
        <dbReference type="ARBA" id="ARBA00022723"/>
    </source>
</evidence>
<gene>
    <name evidence="14" type="ORF">FGU65_12525</name>
</gene>
<evidence type="ECO:0000256" key="10">
    <source>
        <dbReference type="ARBA" id="ARBA00038276"/>
    </source>
</evidence>
<protein>
    <recommendedName>
        <fullName evidence="9">protein adenylyltransferase</fullName>
        <ecNumber evidence="9">2.7.7.108</ecNumber>
    </recommendedName>
</protein>
<keyword evidence="5" id="KW-0479">Metal-binding</keyword>
<keyword evidence="6" id="KW-0547">Nucleotide-binding</keyword>
<evidence type="ECO:0000259" key="13">
    <source>
        <dbReference type="Pfam" id="PF01909"/>
    </source>
</evidence>
<keyword evidence="15" id="KW-1185">Reference proteome</keyword>
<evidence type="ECO:0000256" key="4">
    <source>
        <dbReference type="ARBA" id="ARBA00022695"/>
    </source>
</evidence>
<evidence type="ECO:0000256" key="11">
    <source>
        <dbReference type="ARBA" id="ARBA00047518"/>
    </source>
</evidence>
<dbReference type="InterPro" id="IPR043519">
    <property type="entry name" value="NT_sf"/>
</dbReference>
<keyword evidence="3" id="KW-0808">Transferase</keyword>
<dbReference type="InterPro" id="IPR052038">
    <property type="entry name" value="Type-VII_TA_antitoxin"/>
</dbReference>
<keyword evidence="8" id="KW-0460">Magnesium</keyword>
<dbReference type="Proteomes" id="UP001168338">
    <property type="component" value="Unassembled WGS sequence"/>
</dbReference>
<keyword evidence="4" id="KW-0548">Nucleotidyltransferase</keyword>
<dbReference type="Gene3D" id="3.30.460.10">
    <property type="entry name" value="Beta Polymerase, domain 2"/>
    <property type="match status" value="1"/>
</dbReference>
<comment type="catalytic activity">
    <reaction evidence="12">
        <text>L-tyrosyl-[protein] + ATP = O-(5'-adenylyl)-L-tyrosyl-[protein] + diphosphate</text>
        <dbReference type="Rhea" id="RHEA:54288"/>
        <dbReference type="Rhea" id="RHEA-COMP:10136"/>
        <dbReference type="Rhea" id="RHEA-COMP:13846"/>
        <dbReference type="ChEBI" id="CHEBI:30616"/>
        <dbReference type="ChEBI" id="CHEBI:33019"/>
        <dbReference type="ChEBI" id="CHEBI:46858"/>
        <dbReference type="ChEBI" id="CHEBI:83624"/>
        <dbReference type="EC" id="2.7.7.108"/>
    </reaction>
</comment>
<comment type="similarity">
    <text evidence="10">Belongs to the MntA antitoxin family.</text>
</comment>
<evidence type="ECO:0000256" key="8">
    <source>
        <dbReference type="ARBA" id="ARBA00022842"/>
    </source>
</evidence>
<feature type="domain" description="Polymerase nucleotidyl transferase" evidence="13">
    <location>
        <begin position="19"/>
        <end position="104"/>
    </location>
</feature>
<evidence type="ECO:0000256" key="7">
    <source>
        <dbReference type="ARBA" id="ARBA00022840"/>
    </source>
</evidence>
<keyword evidence="7" id="KW-0067">ATP-binding</keyword>
<reference evidence="14" key="1">
    <citation type="submission" date="2019-05" db="EMBL/GenBank/DDBJ databases">
        <title>Methanoculleus sp. FWC-SCC1, a methanogenic archaeon isolated from deep marine cold seep.</title>
        <authorList>
            <person name="Chen Y.-W."/>
            <person name="Chen S.-C."/>
            <person name="Teng N.-H."/>
            <person name="Lai M.-C."/>
        </authorList>
    </citation>
    <scope>NUCLEOTIDE SEQUENCE</scope>
    <source>
        <strain evidence="14">FWC-SCC1</strain>
    </source>
</reference>
<dbReference type="PANTHER" id="PTHR33571">
    <property type="entry name" value="SSL8005 PROTEIN"/>
    <property type="match status" value="1"/>
</dbReference>
<dbReference type="CDD" id="cd05403">
    <property type="entry name" value="NT_KNTase_like"/>
    <property type="match status" value="1"/>
</dbReference>
<evidence type="ECO:0000313" key="15">
    <source>
        <dbReference type="Proteomes" id="UP001168338"/>
    </source>
</evidence>
<evidence type="ECO:0000313" key="14">
    <source>
        <dbReference type="EMBL" id="MDN7025698.1"/>
    </source>
</evidence>
<comment type="cofactor">
    <cofactor evidence="1">
        <name>Mg(2+)</name>
        <dbReference type="ChEBI" id="CHEBI:18420"/>
    </cofactor>
</comment>
<dbReference type="EC" id="2.7.7.108" evidence="9"/>
<evidence type="ECO:0000256" key="3">
    <source>
        <dbReference type="ARBA" id="ARBA00022679"/>
    </source>
</evidence>
<name>A0ABT8MCM8_9EURY</name>
<evidence type="ECO:0000256" key="1">
    <source>
        <dbReference type="ARBA" id="ARBA00001946"/>
    </source>
</evidence>
<keyword evidence="2" id="KW-1277">Toxin-antitoxin system</keyword>
<dbReference type="EMBL" id="VCYH01000009">
    <property type="protein sequence ID" value="MDN7025698.1"/>
    <property type="molecule type" value="Genomic_DNA"/>
</dbReference>
<evidence type="ECO:0000256" key="6">
    <source>
        <dbReference type="ARBA" id="ARBA00022741"/>
    </source>
</evidence>
<evidence type="ECO:0000256" key="12">
    <source>
        <dbReference type="ARBA" id="ARBA00048696"/>
    </source>
</evidence>
<proteinExistence type="inferred from homology"/>
<dbReference type="Pfam" id="PF01909">
    <property type="entry name" value="NTP_transf_2"/>
    <property type="match status" value="1"/>
</dbReference>
<evidence type="ECO:0000256" key="9">
    <source>
        <dbReference type="ARBA" id="ARBA00034531"/>
    </source>
</evidence>
<dbReference type="RefSeq" id="WP_301664884.1">
    <property type="nucleotide sequence ID" value="NZ_VCYH01000009.1"/>
</dbReference>
<sequence>MSTERTLQTPDIRSIADTLRRAKPYLRERYNVREIGIFGSYARNEQTAGSDVDILVDLAEPIGWDVVDLKDELEQLLGLPVDLVLKGGIARRPKLLQSIREDATYV</sequence>
<dbReference type="InterPro" id="IPR002934">
    <property type="entry name" value="Polymerase_NTP_transf_dom"/>
</dbReference>
<evidence type="ECO:0000256" key="2">
    <source>
        <dbReference type="ARBA" id="ARBA00022649"/>
    </source>
</evidence>
<comment type="caution">
    <text evidence="14">The sequence shown here is derived from an EMBL/GenBank/DDBJ whole genome shotgun (WGS) entry which is preliminary data.</text>
</comment>
<dbReference type="SUPFAM" id="SSF81301">
    <property type="entry name" value="Nucleotidyltransferase"/>
    <property type="match status" value="1"/>
</dbReference>
<comment type="catalytic activity">
    <reaction evidence="11">
        <text>O-(5'-adenylyl)-L-tyrosyl-[protein] + ATP = O-[5'-(adenylyl-(5'-&gt;3')-adenylyl)]-L-tyrosyl-[protein] + diphosphate</text>
        <dbReference type="Rhea" id="RHEA:66528"/>
        <dbReference type="Rhea" id="RHEA-COMP:13846"/>
        <dbReference type="Rhea" id="RHEA-COMP:17046"/>
        <dbReference type="ChEBI" id="CHEBI:30616"/>
        <dbReference type="ChEBI" id="CHEBI:33019"/>
        <dbReference type="ChEBI" id="CHEBI:83624"/>
        <dbReference type="ChEBI" id="CHEBI:167160"/>
    </reaction>
</comment>